<feature type="signal peptide" evidence="3">
    <location>
        <begin position="1"/>
        <end position="24"/>
    </location>
</feature>
<evidence type="ECO:0000256" key="2">
    <source>
        <dbReference type="ARBA" id="ARBA00022729"/>
    </source>
</evidence>
<proteinExistence type="predicted"/>
<dbReference type="AlphaFoldDB" id="A0A934SSK0"/>
<dbReference type="SUPFAM" id="SSF56925">
    <property type="entry name" value="OMPA-like"/>
    <property type="match status" value="1"/>
</dbReference>
<reference evidence="5" key="1">
    <citation type="submission" date="2021-01" db="EMBL/GenBank/DDBJ databases">
        <title>Genome sequence of strain Noviherbaspirillum sp. DKR-6.</title>
        <authorList>
            <person name="Chaudhary D.K."/>
        </authorList>
    </citation>
    <scope>NUCLEOTIDE SEQUENCE</scope>
    <source>
        <strain evidence="5">DKR-6</strain>
    </source>
</reference>
<comment type="subcellular location">
    <subcellularLocation>
        <location evidence="1">Cell outer membrane</location>
    </subcellularLocation>
</comment>
<accession>A0A934SSK0</accession>
<evidence type="ECO:0000313" key="5">
    <source>
        <dbReference type="EMBL" id="MBK4734406.1"/>
    </source>
</evidence>
<feature type="domain" description="Outer membrane protein beta-barrel" evidence="4">
    <location>
        <begin position="11"/>
        <end position="212"/>
    </location>
</feature>
<dbReference type="Gene3D" id="2.40.160.20">
    <property type="match status" value="1"/>
</dbReference>
<gene>
    <name evidence="5" type="ORF">JJB74_07305</name>
</gene>
<sequence length="212" mass="22793">MKNRNLVFVMAALAATAVAAPATAQSPGFRPGFYIGAGLGQSRISGDQSGSVRGVPYSTTGFDDSETTGQINGGYQFTEVWGVELQYTDLGSRSGTVTSRGTTVRTPDIKAYQWGISGTGTYMFAPTWFLRGKLGVSSNHIDNTDVNVRGTTFEIGGSDKTDVLAGLAIGHKWTENFSSRLEYEYFGKFEGRNGNSSNGSISNIGLRMQYKF</sequence>
<dbReference type="Proteomes" id="UP000622890">
    <property type="component" value="Unassembled WGS sequence"/>
</dbReference>
<dbReference type="InterPro" id="IPR027385">
    <property type="entry name" value="Beta-barrel_OMP"/>
</dbReference>
<dbReference type="Pfam" id="PF13505">
    <property type="entry name" value="OMP_b-brl"/>
    <property type="match status" value="1"/>
</dbReference>
<protein>
    <submittedName>
        <fullName evidence="5">Porin family protein</fullName>
    </submittedName>
</protein>
<dbReference type="EMBL" id="JAEPBG010000002">
    <property type="protein sequence ID" value="MBK4734406.1"/>
    <property type="molecule type" value="Genomic_DNA"/>
</dbReference>
<keyword evidence="2 3" id="KW-0732">Signal</keyword>
<evidence type="ECO:0000259" key="4">
    <source>
        <dbReference type="Pfam" id="PF13505"/>
    </source>
</evidence>
<dbReference type="InterPro" id="IPR011250">
    <property type="entry name" value="OMP/PagP_B-barrel"/>
</dbReference>
<name>A0A934SSK0_9BURK</name>
<evidence type="ECO:0000313" key="6">
    <source>
        <dbReference type="Proteomes" id="UP000622890"/>
    </source>
</evidence>
<comment type="caution">
    <text evidence="5">The sequence shown here is derived from an EMBL/GenBank/DDBJ whole genome shotgun (WGS) entry which is preliminary data.</text>
</comment>
<keyword evidence="6" id="KW-1185">Reference proteome</keyword>
<dbReference type="GO" id="GO:0009279">
    <property type="term" value="C:cell outer membrane"/>
    <property type="evidence" value="ECO:0007669"/>
    <property type="project" value="UniProtKB-SubCell"/>
</dbReference>
<evidence type="ECO:0000256" key="3">
    <source>
        <dbReference type="SAM" id="SignalP"/>
    </source>
</evidence>
<evidence type="ECO:0000256" key="1">
    <source>
        <dbReference type="ARBA" id="ARBA00004442"/>
    </source>
</evidence>
<feature type="chain" id="PRO_5036698228" evidence="3">
    <location>
        <begin position="25"/>
        <end position="212"/>
    </location>
</feature>
<dbReference type="RefSeq" id="WP_200591155.1">
    <property type="nucleotide sequence ID" value="NZ_JAEPBG010000002.1"/>
</dbReference>
<organism evidence="5 6">
    <name type="scientific">Noviherbaspirillum pedocola</name>
    <dbReference type="NCBI Taxonomy" id="2801341"/>
    <lineage>
        <taxon>Bacteria</taxon>
        <taxon>Pseudomonadati</taxon>
        <taxon>Pseudomonadota</taxon>
        <taxon>Betaproteobacteria</taxon>
        <taxon>Burkholderiales</taxon>
        <taxon>Oxalobacteraceae</taxon>
        <taxon>Noviherbaspirillum</taxon>
    </lineage>
</organism>